<name>A0A3B0Z0T5_9ZZZZ</name>
<dbReference type="EMBL" id="UOFN01000033">
    <property type="protein sequence ID" value="VAW74316.1"/>
    <property type="molecule type" value="Genomic_DNA"/>
</dbReference>
<gene>
    <name evidence="1" type="ORF">MNBD_GAMMA15-2612</name>
</gene>
<proteinExistence type="predicted"/>
<protein>
    <submittedName>
        <fullName evidence="1">Uncharacterized protein</fullName>
    </submittedName>
</protein>
<accession>A0A3B0Z0T5</accession>
<dbReference type="AlphaFoldDB" id="A0A3B0Z0T5"/>
<sequence length="246" mass="27418">MTTSKQKRVELEQLEKALTLLNIDDYVVLDKENESPDFIIKVGSETVGVEVTEVYRKYTNGNSAKTESDLPVIIEEAIKLYNQSGGAPYAFGFGFNGEAAVAQRNNVIKELGEFLYQYSVNNLVDDDIGIQEIKIDTNKFPLLAIVNSIHAKITNKPVAVAFTVSSFGSEEIDKDTIRSVILSKAKKVTGYKQRCKAIWLLIVLPSMALSGDFFLSDEKINIQINGFDAVYVIDNYRDQIQCVNQA</sequence>
<organism evidence="1">
    <name type="scientific">hydrothermal vent metagenome</name>
    <dbReference type="NCBI Taxonomy" id="652676"/>
    <lineage>
        <taxon>unclassified sequences</taxon>
        <taxon>metagenomes</taxon>
        <taxon>ecological metagenomes</taxon>
    </lineage>
</organism>
<evidence type="ECO:0000313" key="1">
    <source>
        <dbReference type="EMBL" id="VAW74316.1"/>
    </source>
</evidence>
<reference evidence="1" key="1">
    <citation type="submission" date="2018-06" db="EMBL/GenBank/DDBJ databases">
        <authorList>
            <person name="Zhirakovskaya E."/>
        </authorList>
    </citation>
    <scope>NUCLEOTIDE SEQUENCE</scope>
</reference>